<evidence type="ECO:0000313" key="3">
    <source>
        <dbReference type="Proteomes" id="UP000176938"/>
    </source>
</evidence>
<dbReference type="Proteomes" id="UP000176938">
    <property type="component" value="Unassembled WGS sequence"/>
</dbReference>
<evidence type="ECO:0000259" key="1">
    <source>
        <dbReference type="Pfam" id="PF18765"/>
    </source>
</evidence>
<name>A0A1F4R4N4_UNCSA</name>
<dbReference type="PANTHER" id="PTHR43449:SF1">
    <property type="entry name" value="POLYMERASE BETA NUCLEOTIDYLTRANSFERASE DOMAIN-CONTAINING PROTEIN"/>
    <property type="match status" value="1"/>
</dbReference>
<sequence>MSKKNGVKKRVLFYLNSIAKKIPIKQAVLFGSYAQGRPGKYSDIDLAIFSPKFSDRTHLKDIKFLWTEAAKIDSQIEPLPFSTSEMRNVDPRSFLGEILKNGKIIYKK</sequence>
<dbReference type="Pfam" id="PF18765">
    <property type="entry name" value="Polbeta"/>
    <property type="match status" value="1"/>
</dbReference>
<reference evidence="2 3" key="1">
    <citation type="journal article" date="2016" name="Nat. Commun.">
        <title>Thousands of microbial genomes shed light on interconnected biogeochemical processes in an aquifer system.</title>
        <authorList>
            <person name="Anantharaman K."/>
            <person name="Brown C.T."/>
            <person name="Hug L.A."/>
            <person name="Sharon I."/>
            <person name="Castelle C.J."/>
            <person name="Probst A.J."/>
            <person name="Thomas B.C."/>
            <person name="Singh A."/>
            <person name="Wilkins M.J."/>
            <person name="Karaoz U."/>
            <person name="Brodie E.L."/>
            <person name="Williams K.H."/>
            <person name="Hubbard S.S."/>
            <person name="Banfield J.F."/>
        </authorList>
    </citation>
    <scope>NUCLEOTIDE SEQUENCE [LARGE SCALE GENOMIC DNA]</scope>
</reference>
<organism evidence="2 3">
    <name type="scientific">candidate division WOR-1 bacterium RIFCSPLOWO2_02_FULL_46_20</name>
    <dbReference type="NCBI Taxonomy" id="1802567"/>
    <lineage>
        <taxon>Bacteria</taxon>
        <taxon>Bacillati</taxon>
        <taxon>Saganbacteria</taxon>
    </lineage>
</organism>
<dbReference type="InterPro" id="IPR043519">
    <property type="entry name" value="NT_sf"/>
</dbReference>
<dbReference type="CDD" id="cd05403">
    <property type="entry name" value="NT_KNTase_like"/>
    <property type="match status" value="1"/>
</dbReference>
<evidence type="ECO:0000313" key="2">
    <source>
        <dbReference type="EMBL" id="OGC03129.1"/>
    </source>
</evidence>
<protein>
    <recommendedName>
        <fullName evidence="1">Polymerase beta nucleotidyltransferase domain-containing protein</fullName>
    </recommendedName>
</protein>
<feature type="domain" description="Polymerase beta nucleotidyltransferase" evidence="1">
    <location>
        <begin position="18"/>
        <end position="108"/>
    </location>
</feature>
<dbReference type="PANTHER" id="PTHR43449">
    <property type="entry name" value="NUCLEOTIDYLTRANSFERASE"/>
    <property type="match status" value="1"/>
</dbReference>
<dbReference type="EMBL" id="METP01000060">
    <property type="protein sequence ID" value="OGC03129.1"/>
    <property type="molecule type" value="Genomic_DNA"/>
</dbReference>
<dbReference type="Gene3D" id="3.30.460.10">
    <property type="entry name" value="Beta Polymerase, domain 2"/>
    <property type="match status" value="1"/>
</dbReference>
<dbReference type="AlphaFoldDB" id="A0A1F4R4N4"/>
<comment type="caution">
    <text evidence="2">The sequence shown here is derived from an EMBL/GenBank/DDBJ whole genome shotgun (WGS) entry which is preliminary data.</text>
</comment>
<proteinExistence type="predicted"/>
<dbReference type="SUPFAM" id="SSF81301">
    <property type="entry name" value="Nucleotidyltransferase"/>
    <property type="match status" value="1"/>
</dbReference>
<gene>
    <name evidence="2" type="ORF">A3H38_03700</name>
</gene>
<accession>A0A1F4R4N4</accession>
<dbReference type="InterPro" id="IPR041633">
    <property type="entry name" value="Polbeta"/>
</dbReference>